<keyword evidence="11" id="KW-1185">Reference proteome</keyword>
<evidence type="ECO:0000256" key="6">
    <source>
        <dbReference type="ARBA" id="ARBA00023132"/>
    </source>
</evidence>
<keyword evidence="8" id="KW-0175">Coiled coil</keyword>
<keyword evidence="4" id="KW-0653">Protein transport</keyword>
<proteinExistence type="predicted"/>
<comment type="caution">
    <text evidence="10">The sequence shown here is derived from an EMBL/GenBank/DDBJ whole genome shotgun (WGS) entry which is preliminary data.</text>
</comment>
<evidence type="ECO:0000313" key="11">
    <source>
        <dbReference type="Proteomes" id="UP000799429"/>
    </source>
</evidence>
<accession>A0A9P4SBS1</accession>
<feature type="region of interest" description="Disordered" evidence="9">
    <location>
        <begin position="174"/>
        <end position="210"/>
    </location>
</feature>
<feature type="region of interest" description="Disordered" evidence="9">
    <location>
        <begin position="30"/>
        <end position="147"/>
    </location>
</feature>
<dbReference type="GO" id="GO:0008139">
    <property type="term" value="F:nuclear localization sequence binding"/>
    <property type="evidence" value="ECO:0007669"/>
    <property type="project" value="InterPro"/>
</dbReference>
<dbReference type="PANTHER" id="PTHR13437:SF2">
    <property type="entry name" value="NUCLEOPORIN P58_P45"/>
    <property type="match status" value="1"/>
</dbReference>
<dbReference type="EMBL" id="MU006096">
    <property type="protein sequence ID" value="KAF2838942.1"/>
    <property type="molecule type" value="Genomic_DNA"/>
</dbReference>
<feature type="compositionally biased region" description="Polar residues" evidence="9">
    <location>
        <begin position="189"/>
        <end position="210"/>
    </location>
</feature>
<dbReference type="OrthoDB" id="2538017at2759"/>
<evidence type="ECO:0000256" key="5">
    <source>
        <dbReference type="ARBA" id="ARBA00023010"/>
    </source>
</evidence>
<dbReference type="AlphaFoldDB" id="A0A9P4SBS1"/>
<evidence type="ECO:0000256" key="3">
    <source>
        <dbReference type="ARBA" id="ARBA00022816"/>
    </source>
</evidence>
<feature type="compositionally biased region" description="Polar residues" evidence="9">
    <location>
        <begin position="47"/>
        <end position="137"/>
    </location>
</feature>
<evidence type="ECO:0000313" key="10">
    <source>
        <dbReference type="EMBL" id="KAF2838942.1"/>
    </source>
</evidence>
<name>A0A9P4SBS1_9PEZI</name>
<gene>
    <name evidence="10" type="ORF">M501DRAFT_1004792</name>
</gene>
<dbReference type="GO" id="GO:0017056">
    <property type="term" value="F:structural constituent of nuclear pore"/>
    <property type="evidence" value="ECO:0007669"/>
    <property type="project" value="InterPro"/>
</dbReference>
<organism evidence="10 11">
    <name type="scientific">Patellaria atrata CBS 101060</name>
    <dbReference type="NCBI Taxonomy" id="1346257"/>
    <lineage>
        <taxon>Eukaryota</taxon>
        <taxon>Fungi</taxon>
        <taxon>Dikarya</taxon>
        <taxon>Ascomycota</taxon>
        <taxon>Pezizomycotina</taxon>
        <taxon>Dothideomycetes</taxon>
        <taxon>Dothideomycetes incertae sedis</taxon>
        <taxon>Patellariales</taxon>
        <taxon>Patellariaceae</taxon>
        <taxon>Patellaria</taxon>
    </lineage>
</organism>
<protein>
    <recommendedName>
        <fullName evidence="12">Nucleoporin Nup54 alpha-helical domain-containing protein</fullName>
    </recommendedName>
</protein>
<feature type="coiled-coil region" evidence="8">
    <location>
        <begin position="398"/>
        <end position="425"/>
    </location>
</feature>
<evidence type="ECO:0000256" key="2">
    <source>
        <dbReference type="ARBA" id="ARBA00022448"/>
    </source>
</evidence>
<evidence type="ECO:0000256" key="4">
    <source>
        <dbReference type="ARBA" id="ARBA00022927"/>
    </source>
</evidence>
<dbReference type="Pfam" id="PF13634">
    <property type="entry name" value="Nucleoporin_FG"/>
    <property type="match status" value="2"/>
</dbReference>
<sequence>MSGFGRSNSLSINTGASLFGSASNNTPAPAGGLFGASKPPPSGGLFGTSTNTSQPSSGSGLFGAATNTSQPQSASLFGSSTNTSQAPSGGLFGSSTTAAQPQRSQSLFGNLGSSTQQNTGTSLFGQNNAQSKPQTPSLFGGTLGAQNQSQQQAGGLFGNAQNNQQQQAGGLFSNTQNNQQQQSGGLFAPNTQNTQNAAPPSLFGATTNTPMFGGSATIQGSNLGGSLNPVRLGQPINVASTISGVQIVDPNSIRSTTRFNDLHPDIQKQIEQLDNLFQQYISESSQITAALPGHKQNLSYIPNDVAFLQGKLDTVELALENDSVLVQRLKQLLEEDVKDAKLSFTAVENQKLPPSLHYGGGGWPSAGTTVSNSNKSALAVAEATGLNDLENVSSADVIAFITKRVEGLRKSLDEHNKRLVELEGHLGGVEATTMRELEGLVEKRRRGAEGQRPSDMYAELRETLRFFEEAIWETAKKVGEVREKAVEVQFDMRSR</sequence>
<dbReference type="GO" id="GO:0005643">
    <property type="term" value="C:nuclear pore"/>
    <property type="evidence" value="ECO:0007669"/>
    <property type="project" value="UniProtKB-SubCell"/>
</dbReference>
<evidence type="ECO:0008006" key="12">
    <source>
        <dbReference type="Google" id="ProtNLM"/>
    </source>
</evidence>
<evidence type="ECO:0000256" key="1">
    <source>
        <dbReference type="ARBA" id="ARBA00004567"/>
    </source>
</evidence>
<dbReference type="GO" id="GO:0051028">
    <property type="term" value="P:mRNA transport"/>
    <property type="evidence" value="ECO:0007669"/>
    <property type="project" value="UniProtKB-KW"/>
</dbReference>
<evidence type="ECO:0000256" key="8">
    <source>
        <dbReference type="SAM" id="Coils"/>
    </source>
</evidence>
<dbReference type="Pfam" id="PF21121">
    <property type="entry name" value="Nup49_C"/>
    <property type="match status" value="1"/>
</dbReference>
<dbReference type="GO" id="GO:0015031">
    <property type="term" value="P:protein transport"/>
    <property type="evidence" value="ECO:0007669"/>
    <property type="project" value="UniProtKB-KW"/>
</dbReference>
<keyword evidence="7" id="KW-0539">Nucleus</keyword>
<keyword evidence="3" id="KW-0509">mRNA transport</keyword>
<comment type="subcellular location">
    <subcellularLocation>
        <location evidence="1">Nucleus</location>
        <location evidence="1">Nuclear pore complex</location>
    </subcellularLocation>
</comment>
<reference evidence="10" key="1">
    <citation type="journal article" date="2020" name="Stud. Mycol.">
        <title>101 Dothideomycetes genomes: a test case for predicting lifestyles and emergence of pathogens.</title>
        <authorList>
            <person name="Haridas S."/>
            <person name="Albert R."/>
            <person name="Binder M."/>
            <person name="Bloem J."/>
            <person name="Labutti K."/>
            <person name="Salamov A."/>
            <person name="Andreopoulos B."/>
            <person name="Baker S."/>
            <person name="Barry K."/>
            <person name="Bills G."/>
            <person name="Bluhm B."/>
            <person name="Cannon C."/>
            <person name="Castanera R."/>
            <person name="Culley D."/>
            <person name="Daum C."/>
            <person name="Ezra D."/>
            <person name="Gonzalez J."/>
            <person name="Henrissat B."/>
            <person name="Kuo A."/>
            <person name="Liang C."/>
            <person name="Lipzen A."/>
            <person name="Lutzoni F."/>
            <person name="Magnuson J."/>
            <person name="Mondo S."/>
            <person name="Nolan M."/>
            <person name="Ohm R."/>
            <person name="Pangilinan J."/>
            <person name="Park H.-J."/>
            <person name="Ramirez L."/>
            <person name="Alfaro M."/>
            <person name="Sun H."/>
            <person name="Tritt A."/>
            <person name="Yoshinaga Y."/>
            <person name="Zwiers L.-H."/>
            <person name="Turgeon B."/>
            <person name="Goodwin S."/>
            <person name="Spatafora J."/>
            <person name="Crous P."/>
            <person name="Grigoriev I."/>
        </authorList>
    </citation>
    <scope>NUCLEOTIDE SEQUENCE</scope>
    <source>
        <strain evidence="10">CBS 101060</strain>
    </source>
</reference>
<keyword evidence="2" id="KW-0813">Transport</keyword>
<evidence type="ECO:0000256" key="7">
    <source>
        <dbReference type="ARBA" id="ARBA00023242"/>
    </source>
</evidence>
<dbReference type="Proteomes" id="UP000799429">
    <property type="component" value="Unassembled WGS sequence"/>
</dbReference>
<dbReference type="PANTHER" id="PTHR13437">
    <property type="entry name" value="NUCLEOPORIN P58/P45 NUCLEOPORIN-LIKE PROTEIN 1"/>
    <property type="match status" value="1"/>
</dbReference>
<evidence type="ECO:0000256" key="9">
    <source>
        <dbReference type="SAM" id="MobiDB-lite"/>
    </source>
</evidence>
<keyword evidence="5" id="KW-0811">Translocation</keyword>
<keyword evidence="6" id="KW-0906">Nuclear pore complex</keyword>
<dbReference type="InterPro" id="IPR024882">
    <property type="entry name" value="NUP58/p45/49"/>
</dbReference>
<dbReference type="InterPro" id="IPR025574">
    <property type="entry name" value="Nucleoporin_FG_rpt"/>
</dbReference>